<evidence type="ECO:0008006" key="6">
    <source>
        <dbReference type="Google" id="ProtNLM"/>
    </source>
</evidence>
<proteinExistence type="predicted"/>
<dbReference type="InterPro" id="IPR011042">
    <property type="entry name" value="6-blade_b-propeller_TolB-like"/>
</dbReference>
<evidence type="ECO:0000256" key="2">
    <source>
        <dbReference type="ARBA" id="ARBA00022525"/>
    </source>
</evidence>
<protein>
    <recommendedName>
        <fullName evidence="6">Major royal jelly protein</fullName>
    </recommendedName>
</protein>
<dbReference type="AlphaFoldDB" id="A0A5B2W019"/>
<reference evidence="4 5" key="1">
    <citation type="submission" date="2019-09" db="EMBL/GenBank/DDBJ databases">
        <title>Chitinophaga ginsengihumi sp. nov., isolated from soil of ginseng rhizosphere.</title>
        <authorList>
            <person name="Lee J."/>
        </authorList>
    </citation>
    <scope>NUCLEOTIDE SEQUENCE [LARGE SCALE GENOMIC DNA]</scope>
    <source>
        <strain evidence="4 5">BN140078</strain>
    </source>
</reference>
<reference evidence="4 5" key="2">
    <citation type="submission" date="2019-09" db="EMBL/GenBank/DDBJ databases">
        <authorList>
            <person name="Jin C."/>
        </authorList>
    </citation>
    <scope>NUCLEOTIDE SEQUENCE [LARGE SCALE GENOMIC DNA]</scope>
    <source>
        <strain evidence="4 5">BN140078</strain>
    </source>
</reference>
<evidence type="ECO:0000256" key="1">
    <source>
        <dbReference type="ARBA" id="ARBA00004613"/>
    </source>
</evidence>
<dbReference type="Gene3D" id="2.120.10.30">
    <property type="entry name" value="TolB, C-terminal domain"/>
    <property type="match status" value="1"/>
</dbReference>
<organism evidence="4 5">
    <name type="scientific">Chitinophaga agrisoli</name>
    <dbReference type="NCBI Taxonomy" id="2607653"/>
    <lineage>
        <taxon>Bacteria</taxon>
        <taxon>Pseudomonadati</taxon>
        <taxon>Bacteroidota</taxon>
        <taxon>Chitinophagia</taxon>
        <taxon>Chitinophagales</taxon>
        <taxon>Chitinophagaceae</taxon>
        <taxon>Chitinophaga</taxon>
    </lineage>
</organism>
<dbReference type="Pfam" id="PF03022">
    <property type="entry name" value="MRJP"/>
    <property type="match status" value="1"/>
</dbReference>
<dbReference type="PANTHER" id="PTHR10009">
    <property type="entry name" value="PROTEIN YELLOW-RELATED"/>
    <property type="match status" value="1"/>
</dbReference>
<dbReference type="GO" id="GO:0005576">
    <property type="term" value="C:extracellular region"/>
    <property type="evidence" value="ECO:0007669"/>
    <property type="project" value="UniProtKB-SubCell"/>
</dbReference>
<feature type="region of interest" description="Disordered" evidence="3">
    <location>
        <begin position="1"/>
        <end position="20"/>
    </location>
</feature>
<accession>A0A5B2W019</accession>
<comment type="subcellular location">
    <subcellularLocation>
        <location evidence="1">Secreted</location>
    </subcellularLocation>
</comment>
<keyword evidence="2" id="KW-0964">Secreted</keyword>
<sequence>MAGMASCELWNGNPPSEPEPQHELELVFKDSIYQLTGVGVAANGRVFTNYPLWSDIYRYALVETKPGNQVIPYPNAEMNSWQPGQNGEDKWVCVQAVYFDDADNMWVVDPAAPRMAAVYQQSYKLVKINARNGEVARTYPFDSAAGTHAYVNDVRVDTATQYAYLTNSNEGGIFVLNLATGHVRQVLQDHYSVKSDPAYTFTVDGHELRKNGKPVKINSDGLALSPEGTWLYYKPLTDDKLYRIRTEYLRDEGMNNAGLGEKVEDLGHFTTTDGMIFDHDGNLYLGDIEHYRIVRIDPDLKMHTLVQDSLLIWPDSYQVSKDGYLYISCSQIHKQPEYNNGVNKRTSPYTIYRYKLD</sequence>
<dbReference type="SUPFAM" id="SSF63829">
    <property type="entry name" value="Calcium-dependent phosphotriesterase"/>
    <property type="match status" value="1"/>
</dbReference>
<evidence type="ECO:0000313" key="4">
    <source>
        <dbReference type="EMBL" id="KAA2243856.1"/>
    </source>
</evidence>
<dbReference type="InterPro" id="IPR017996">
    <property type="entry name" value="MRJP/yellow-related"/>
</dbReference>
<dbReference type="PANTHER" id="PTHR10009:SF18">
    <property type="entry name" value="PROTEIN YELLOW-LIKE PROTEIN"/>
    <property type="match status" value="1"/>
</dbReference>
<gene>
    <name evidence="4" type="ORF">F0L74_08455</name>
</gene>
<keyword evidence="5" id="KW-1185">Reference proteome</keyword>
<evidence type="ECO:0000256" key="3">
    <source>
        <dbReference type="SAM" id="MobiDB-lite"/>
    </source>
</evidence>
<name>A0A5B2W019_9BACT</name>
<dbReference type="Proteomes" id="UP000324611">
    <property type="component" value="Unassembled WGS sequence"/>
</dbReference>
<comment type="caution">
    <text evidence="4">The sequence shown here is derived from an EMBL/GenBank/DDBJ whole genome shotgun (WGS) entry which is preliminary data.</text>
</comment>
<dbReference type="EMBL" id="VUOC01000002">
    <property type="protein sequence ID" value="KAA2243856.1"/>
    <property type="molecule type" value="Genomic_DNA"/>
</dbReference>
<evidence type="ECO:0000313" key="5">
    <source>
        <dbReference type="Proteomes" id="UP000324611"/>
    </source>
</evidence>